<dbReference type="AlphaFoldDB" id="A0A5C7T1D3"/>
<name>A0A5C7T1D3_THASP</name>
<sequence>MTKVSPFPMLSRIAHQAGVVEASPALDEIKAVLAAVGINQRGWRLLLSFGDALLAPLMPRAHASASPSMPSFRTICALLRLIQQCEMDVLPPPELTRAWMRTRFPSAKHDLGDVPVGLFRASWLEAVRRQYEGYAFHLLLTEELPAVVRWFFGQQPPPSGQQLKNPWRWFHAQAENWSLRCEQHLSFDVWTPILPTPVSAGSLRIIELLSPAAVEDEARCMRHCVDMFIPDCECGDYRVFSVQVIRTGERVATVGMIKDDCVWIIDDIRGQDNEDVDEAVWALAERARLYCNSIDTLQQRFRF</sequence>
<dbReference type="RefSeq" id="WP_276657142.1">
    <property type="nucleotide sequence ID" value="NZ_SSFD01000055.1"/>
</dbReference>
<proteinExistence type="predicted"/>
<accession>A0A5C7T1D3</accession>
<reference evidence="1 2" key="1">
    <citation type="submission" date="2018-09" db="EMBL/GenBank/DDBJ databases">
        <title>Metagenome Assembled Genomes from an Advanced Water Purification Facility.</title>
        <authorList>
            <person name="Stamps B.W."/>
            <person name="Spear J.R."/>
        </authorList>
    </citation>
    <scope>NUCLEOTIDE SEQUENCE [LARGE SCALE GENOMIC DNA]</scope>
    <source>
        <strain evidence="1">Bin_27_1</strain>
    </source>
</reference>
<gene>
    <name evidence="1" type="ORF">E6Q80_04245</name>
</gene>
<dbReference type="Proteomes" id="UP000321192">
    <property type="component" value="Unassembled WGS sequence"/>
</dbReference>
<organism evidence="1 2">
    <name type="scientific">Thauera aminoaromatica</name>
    <dbReference type="NCBI Taxonomy" id="164330"/>
    <lineage>
        <taxon>Bacteria</taxon>
        <taxon>Pseudomonadati</taxon>
        <taxon>Pseudomonadota</taxon>
        <taxon>Betaproteobacteria</taxon>
        <taxon>Rhodocyclales</taxon>
        <taxon>Zoogloeaceae</taxon>
        <taxon>Thauera</taxon>
    </lineage>
</organism>
<evidence type="ECO:0000313" key="2">
    <source>
        <dbReference type="Proteomes" id="UP000321192"/>
    </source>
</evidence>
<protein>
    <submittedName>
        <fullName evidence="1">Uncharacterized protein</fullName>
    </submittedName>
</protein>
<evidence type="ECO:0000313" key="1">
    <source>
        <dbReference type="EMBL" id="TXH89679.1"/>
    </source>
</evidence>
<comment type="caution">
    <text evidence="1">The sequence shown here is derived from an EMBL/GenBank/DDBJ whole genome shotgun (WGS) entry which is preliminary data.</text>
</comment>
<dbReference type="EMBL" id="SSFD01000055">
    <property type="protein sequence ID" value="TXH89679.1"/>
    <property type="molecule type" value="Genomic_DNA"/>
</dbReference>